<keyword evidence="2" id="KW-0812">Transmembrane</keyword>
<evidence type="ECO:0000313" key="6">
    <source>
        <dbReference type="Proteomes" id="UP000632289"/>
    </source>
</evidence>
<dbReference type="SUPFAM" id="SSF56524">
    <property type="entry name" value="Oxidoreductase molybdopterin-binding domain"/>
    <property type="match status" value="1"/>
</dbReference>
<evidence type="ECO:0000256" key="3">
    <source>
        <dbReference type="SAM" id="SignalP"/>
    </source>
</evidence>
<feature type="transmembrane region" description="Helical" evidence="2">
    <location>
        <begin position="130"/>
        <end position="148"/>
    </location>
</feature>
<dbReference type="GO" id="GO:0043546">
    <property type="term" value="F:molybdopterin cofactor binding"/>
    <property type="evidence" value="ECO:0007669"/>
    <property type="project" value="TreeGrafter"/>
</dbReference>
<dbReference type="RefSeq" id="WP_191208554.1">
    <property type="nucleotide sequence ID" value="NZ_JACXYU010000002.1"/>
</dbReference>
<gene>
    <name evidence="5" type="ORF">IF129_06740</name>
</gene>
<feature type="region of interest" description="Disordered" evidence="1">
    <location>
        <begin position="156"/>
        <end position="175"/>
    </location>
</feature>
<dbReference type="Pfam" id="PF00174">
    <property type="entry name" value="Oxidored_molyb"/>
    <property type="match status" value="1"/>
</dbReference>
<evidence type="ECO:0000313" key="5">
    <source>
        <dbReference type="EMBL" id="MBD3931257.1"/>
    </source>
</evidence>
<reference evidence="5" key="1">
    <citation type="submission" date="2020-09" db="EMBL/GenBank/DDBJ databases">
        <title>Secondary metabolite and genome analysis of marine Streptomyces chumphonensis KK1-2T.</title>
        <authorList>
            <person name="Phongsopitanun W."/>
            <person name="Kanchanasin P."/>
            <person name="Pittayakhajonwut P."/>
            <person name="Suwanborirux K."/>
            <person name="Tanasupawat S."/>
        </authorList>
    </citation>
    <scope>NUCLEOTIDE SEQUENCE</scope>
    <source>
        <strain evidence="5">KK1-2</strain>
    </source>
</reference>
<dbReference type="Gene3D" id="2.60.40.650">
    <property type="match status" value="1"/>
</dbReference>
<dbReference type="GO" id="GO:0020037">
    <property type="term" value="F:heme binding"/>
    <property type="evidence" value="ECO:0007669"/>
    <property type="project" value="TreeGrafter"/>
</dbReference>
<keyword evidence="2" id="KW-1133">Transmembrane helix</keyword>
<evidence type="ECO:0000259" key="4">
    <source>
        <dbReference type="Pfam" id="PF00174"/>
    </source>
</evidence>
<sequence length="543" mass="56241">MRGVKANTAQRLRLPALGALSGLLAAGAALGAAELVSAAVRPESAPLTVIGGSVIDATPQAVKEWAVQTLGQDNKTWLRRGVLVFVALFAMGLGVLGLRHRRIASAGVLVFGVVGVLAALGRPAAETGDVLPPVVGAVVGAGVLYLLAGRLTAAPAGSPPPTDGGLPDGGGSVVAPGGGPGFDRRGFVIAASVAAAASAGAGALGRRLNRSSGAEAAASRTAVSLPAPDVAAPAQPAGADLGIGDVAPFRTPNDAFYRIDTALRVPRVDATRWSLRVHGAGVRTPLTLTFEDLLERELVERDITLTCVSNQVGGPYVGNARWIGVRLADVLRDAGVRAPSAGGPADQLVARSVEGMTIGTPVETVLDGRDALLAVGMNGEPLPFDHGFPVRMVVPGLYGYVSACKWLRELELTTFADYDAYWVKRDWAAKAPIKTQSRIDTPRPLASVPAGTVPVAGVAWAQTRGVARVEVRVDEGPWQRAELAPVATDDTWRQWVWQWPATAGRHRLEVRATDGDGRVQTARRTGTVPDGASGHHSVVVTVD</sequence>
<dbReference type="GO" id="GO:0008482">
    <property type="term" value="F:sulfite oxidase activity"/>
    <property type="evidence" value="ECO:0007669"/>
    <property type="project" value="TreeGrafter"/>
</dbReference>
<dbReference type="GO" id="GO:0006790">
    <property type="term" value="P:sulfur compound metabolic process"/>
    <property type="evidence" value="ECO:0007669"/>
    <property type="project" value="TreeGrafter"/>
</dbReference>
<feature type="chain" id="PRO_5039094448" evidence="3">
    <location>
        <begin position="32"/>
        <end position="543"/>
    </location>
</feature>
<accession>A0A927EYD6</accession>
<feature type="region of interest" description="Disordered" evidence="1">
    <location>
        <begin position="516"/>
        <end position="543"/>
    </location>
</feature>
<proteinExistence type="predicted"/>
<organism evidence="5 6">
    <name type="scientific">Streptomyces chumphonensis</name>
    <dbReference type="NCBI Taxonomy" id="1214925"/>
    <lineage>
        <taxon>Bacteria</taxon>
        <taxon>Bacillati</taxon>
        <taxon>Actinomycetota</taxon>
        <taxon>Actinomycetes</taxon>
        <taxon>Kitasatosporales</taxon>
        <taxon>Streptomycetaceae</taxon>
        <taxon>Streptomyces</taxon>
    </lineage>
</organism>
<feature type="transmembrane region" description="Helical" evidence="2">
    <location>
        <begin position="103"/>
        <end position="124"/>
    </location>
</feature>
<dbReference type="Proteomes" id="UP000632289">
    <property type="component" value="Unassembled WGS sequence"/>
</dbReference>
<keyword evidence="6" id="KW-1185">Reference proteome</keyword>
<feature type="compositionally biased region" description="Gly residues" evidence="1">
    <location>
        <begin position="166"/>
        <end position="175"/>
    </location>
</feature>
<feature type="transmembrane region" description="Helical" evidence="2">
    <location>
        <begin position="77"/>
        <end position="96"/>
    </location>
</feature>
<keyword evidence="2" id="KW-0472">Membrane</keyword>
<dbReference type="InterPro" id="IPR036374">
    <property type="entry name" value="OxRdtase_Mopterin-bd_sf"/>
</dbReference>
<keyword evidence="3" id="KW-0732">Signal</keyword>
<dbReference type="AlphaFoldDB" id="A0A927EYD6"/>
<dbReference type="EMBL" id="JACXYU010000002">
    <property type="protein sequence ID" value="MBD3931257.1"/>
    <property type="molecule type" value="Genomic_DNA"/>
</dbReference>
<dbReference type="InterPro" id="IPR000572">
    <property type="entry name" value="OxRdtase_Mopterin-bd_dom"/>
</dbReference>
<protein>
    <submittedName>
        <fullName evidence="5">Molybdopterin-dependent oxidoreductase</fullName>
    </submittedName>
</protein>
<dbReference type="PANTHER" id="PTHR19372">
    <property type="entry name" value="SULFITE REDUCTASE"/>
    <property type="match status" value="1"/>
</dbReference>
<evidence type="ECO:0000256" key="2">
    <source>
        <dbReference type="SAM" id="Phobius"/>
    </source>
</evidence>
<dbReference type="PANTHER" id="PTHR19372:SF7">
    <property type="entry name" value="SULFITE OXIDASE, MITOCHONDRIAL"/>
    <property type="match status" value="1"/>
</dbReference>
<feature type="domain" description="Oxidoreductase molybdopterin-binding" evidence="4">
    <location>
        <begin position="263"/>
        <end position="421"/>
    </location>
</feature>
<feature type="signal peptide" evidence="3">
    <location>
        <begin position="1"/>
        <end position="31"/>
    </location>
</feature>
<comment type="caution">
    <text evidence="5">The sequence shown here is derived from an EMBL/GenBank/DDBJ whole genome shotgun (WGS) entry which is preliminary data.</text>
</comment>
<dbReference type="Gene3D" id="3.90.420.10">
    <property type="entry name" value="Oxidoreductase, molybdopterin-binding domain"/>
    <property type="match status" value="1"/>
</dbReference>
<dbReference type="InterPro" id="IPR014756">
    <property type="entry name" value="Ig_E-set"/>
</dbReference>
<dbReference type="SUPFAM" id="SSF81296">
    <property type="entry name" value="E set domains"/>
    <property type="match status" value="1"/>
</dbReference>
<evidence type="ECO:0000256" key="1">
    <source>
        <dbReference type="SAM" id="MobiDB-lite"/>
    </source>
</evidence>
<name>A0A927EYD6_9ACTN</name>